<name>K6YJU8_9ALTE</name>
<protein>
    <recommendedName>
        <fullName evidence="1">DUF5916 domain-containing protein</fullName>
    </recommendedName>
</protein>
<evidence type="ECO:0000259" key="1">
    <source>
        <dbReference type="Pfam" id="PF19313"/>
    </source>
</evidence>
<evidence type="ECO:0000313" key="3">
    <source>
        <dbReference type="Proteomes" id="UP000006334"/>
    </source>
</evidence>
<sequence>MVCAEEPLRSTITKFYEVKPRTLSSVTNEFSFHYQVDEEGIYFSAHILNPDNLANRSEENDRPFENEHIRIYIAPNKNSVNAYVFAINRQNVFYDGTYNAQTGENLDWNGRWQHHVENSLGRWTAIGFIPWNNFTFATQTPRQEIQLLVSKHSNNNRRILSSSSTHSGFTEFLSSFTTLNILTSNNQNVEIFPYYSFNHTLENDSNKHRVGGDLFWQRNQSETIDLTITPDFGQVEANDLVINFSAIETFFSEQRPFFTRNQSNYDVSAPENLILVHTPRIGGQSNIEDVGARDINAAGRYTKAMKWGTMSLLGASENDEKMLQGRDFLLARVKFNHEDSSFGLSSNLVETPSINRRSIVLGLDYFAQVSPTHSLSLGIINSNIRGANESSDVGLWLESNAEVNETHIHSISAFVYGEHLDISDVGYVQRINRKQFEYEYTYLVNDMNEIPLEEIAFNTEVEVKTNFKNEKLPLVWGLSTEMTTTKDDLFEFGIELFTFGKDDTLTRGFNSTNIDMGWLLEGVYESRELPFGQIALEAIYGSENWSGRFSELMMSFNTEIATDIFGEFVFEKYHSQSWLKWEAENQVNEYILDELTLDVRFDYKFSEKHELRLRLELIAGKAQGKQAYQIQTNGTRKETERTDDFSFSEAAFQFRYKYSLSQLTAVYLSYTFGGEFENEKSTLSHRTLISDAISAKNEHNLFFKIRWEM</sequence>
<evidence type="ECO:0000313" key="2">
    <source>
        <dbReference type="EMBL" id="GAC16873.1"/>
    </source>
</evidence>
<comment type="caution">
    <text evidence="2">The sequence shown here is derived from an EMBL/GenBank/DDBJ whole genome shotgun (WGS) entry which is preliminary data.</text>
</comment>
<dbReference type="EMBL" id="BAEN01000076">
    <property type="protein sequence ID" value="GAC16873.1"/>
    <property type="molecule type" value="Genomic_DNA"/>
</dbReference>
<dbReference type="Proteomes" id="UP000006334">
    <property type="component" value="Unassembled WGS sequence"/>
</dbReference>
<reference evidence="2 3" key="1">
    <citation type="journal article" date="2017" name="Antonie Van Leeuwenhoek">
        <title>Rhizobium rhizosphaerae sp. nov., a novel species isolated from rice rhizosphere.</title>
        <authorList>
            <person name="Zhao J.J."/>
            <person name="Zhang J."/>
            <person name="Zhang R.J."/>
            <person name="Zhang C.W."/>
            <person name="Yin H.Q."/>
            <person name="Zhang X.X."/>
        </authorList>
    </citation>
    <scope>NUCLEOTIDE SEQUENCE [LARGE SCALE GENOMIC DNA]</scope>
    <source>
        <strain evidence="2 3">E3</strain>
    </source>
</reference>
<dbReference type="AlphaFoldDB" id="K6YJU8"/>
<dbReference type="InterPro" id="IPR045670">
    <property type="entry name" value="DUF5916"/>
</dbReference>
<accession>K6YJU8</accession>
<keyword evidence="3" id="KW-1185">Reference proteome</keyword>
<dbReference type="Pfam" id="PF19313">
    <property type="entry name" value="DUF5916"/>
    <property type="match status" value="1"/>
</dbReference>
<organism evidence="2 3">
    <name type="scientific">Aliiglaciecola lipolytica E3</name>
    <dbReference type="NCBI Taxonomy" id="1127673"/>
    <lineage>
        <taxon>Bacteria</taxon>
        <taxon>Pseudomonadati</taxon>
        <taxon>Pseudomonadota</taxon>
        <taxon>Gammaproteobacteria</taxon>
        <taxon>Alteromonadales</taxon>
        <taxon>Alteromonadaceae</taxon>
        <taxon>Aliiglaciecola</taxon>
    </lineage>
</organism>
<gene>
    <name evidence="2" type="ORF">GLIP_4262</name>
</gene>
<dbReference type="eggNOG" id="COG2091">
    <property type="taxonomic scope" value="Bacteria"/>
</dbReference>
<dbReference type="Gene3D" id="2.60.40.1190">
    <property type="match status" value="1"/>
</dbReference>
<feature type="domain" description="DUF5916" evidence="1">
    <location>
        <begin position="191"/>
        <end position="259"/>
    </location>
</feature>
<dbReference type="STRING" id="1127673.GLIP_4262"/>
<proteinExistence type="predicted"/>
<dbReference type="SUPFAM" id="SSF49344">
    <property type="entry name" value="CBD9-like"/>
    <property type="match status" value="1"/>
</dbReference>